<organism evidence="2 3">
    <name type="scientific">Acetatifactor muris</name>
    <dbReference type="NCBI Taxonomy" id="879566"/>
    <lineage>
        <taxon>Bacteria</taxon>
        <taxon>Bacillati</taxon>
        <taxon>Bacillota</taxon>
        <taxon>Clostridia</taxon>
        <taxon>Lachnospirales</taxon>
        <taxon>Lachnospiraceae</taxon>
        <taxon>Acetatifactor</taxon>
    </lineage>
</organism>
<gene>
    <name evidence="2" type="ORF">AMURIS_01156</name>
</gene>
<keyword evidence="1" id="KW-0812">Transmembrane</keyword>
<evidence type="ECO:0000256" key="1">
    <source>
        <dbReference type="SAM" id="Phobius"/>
    </source>
</evidence>
<accession>A0A2K4ZDA5</accession>
<dbReference type="EMBL" id="OFSM01000005">
    <property type="protein sequence ID" value="SOY28449.1"/>
    <property type="molecule type" value="Genomic_DNA"/>
</dbReference>
<evidence type="ECO:0000313" key="3">
    <source>
        <dbReference type="Proteomes" id="UP000236311"/>
    </source>
</evidence>
<keyword evidence="1" id="KW-0472">Membrane</keyword>
<dbReference type="Proteomes" id="UP000236311">
    <property type="component" value="Unassembled WGS sequence"/>
</dbReference>
<keyword evidence="1" id="KW-1133">Transmembrane helix</keyword>
<dbReference type="AlphaFoldDB" id="A0A2K4ZDA5"/>
<sequence>MKHRIRFRYYIAPFLFVGMLWVGMIHYMYAFIAIQDNDIALSRSAVSDFFDSNIFSHDHWIEIYGLVQKWMGKRQIDNFTIYKTDYGAMVSARETQTPEKINEEVDAVYSIISYLNEKNIPYYYLTSILPVQDMADLPYGAAEGSQINSLMTQRALIEKNINLIDLNTADTIRTIPKEELFYQTDHHWTIETCFATYQEIIKTIEDEIGWDLNGKSTTNKSNYLEHRIADSFLGSYGVKVGKYYAGKDDFVILLPDFDTDMLFQSYDTTGKLLLEKSGDFFCALLDGDILEDTEYDNKYNSFCNVGYIENHILNYNALNDLKCLFISHSYGRPLTMYLAINFFEIVNLDPQKGRFGGNYLEYIDEYEPDIVLFQVEFEGEIIGEYTGE</sequence>
<dbReference type="OrthoDB" id="175771at2"/>
<keyword evidence="3" id="KW-1185">Reference proteome</keyword>
<reference evidence="2 3" key="1">
    <citation type="submission" date="2018-01" db="EMBL/GenBank/DDBJ databases">
        <authorList>
            <person name="Gaut B.S."/>
            <person name="Morton B.R."/>
            <person name="Clegg M.T."/>
            <person name="Duvall M.R."/>
        </authorList>
    </citation>
    <scope>NUCLEOTIDE SEQUENCE [LARGE SCALE GENOMIC DNA]</scope>
    <source>
        <strain evidence="2">GP69</strain>
    </source>
</reference>
<dbReference type="RefSeq" id="WP_103238546.1">
    <property type="nucleotide sequence ID" value="NZ_JANJZD010000005.1"/>
</dbReference>
<feature type="transmembrane region" description="Helical" evidence="1">
    <location>
        <begin position="7"/>
        <end position="29"/>
    </location>
</feature>
<evidence type="ECO:0000313" key="2">
    <source>
        <dbReference type="EMBL" id="SOY28449.1"/>
    </source>
</evidence>
<protein>
    <recommendedName>
        <fullName evidence="4">AlgX/AlgJ SGNH hydrolase-like domain-containing protein</fullName>
    </recommendedName>
</protein>
<name>A0A2K4ZDA5_9FIRM</name>
<evidence type="ECO:0008006" key="4">
    <source>
        <dbReference type="Google" id="ProtNLM"/>
    </source>
</evidence>
<proteinExistence type="predicted"/>